<evidence type="ECO:0000313" key="1">
    <source>
        <dbReference type="EMBL" id="GBP85662.1"/>
    </source>
</evidence>
<keyword evidence="2" id="KW-1185">Reference proteome</keyword>
<gene>
    <name evidence="1" type="ORF">EVAR_60006_1</name>
</gene>
<dbReference type="Proteomes" id="UP000299102">
    <property type="component" value="Unassembled WGS sequence"/>
</dbReference>
<accession>A0A4C1ZE51</accession>
<proteinExistence type="predicted"/>
<reference evidence="1 2" key="1">
    <citation type="journal article" date="2019" name="Commun. Biol.">
        <title>The bagworm genome reveals a unique fibroin gene that provides high tensile strength.</title>
        <authorList>
            <person name="Kono N."/>
            <person name="Nakamura H."/>
            <person name="Ohtoshi R."/>
            <person name="Tomita M."/>
            <person name="Numata K."/>
            <person name="Arakawa K."/>
        </authorList>
    </citation>
    <scope>NUCLEOTIDE SEQUENCE [LARGE SCALE GENOMIC DNA]</scope>
</reference>
<comment type="caution">
    <text evidence="1">The sequence shown here is derived from an EMBL/GenBank/DDBJ whole genome shotgun (WGS) entry which is preliminary data.</text>
</comment>
<dbReference type="AlphaFoldDB" id="A0A4C1ZE51"/>
<evidence type="ECO:0000313" key="2">
    <source>
        <dbReference type="Proteomes" id="UP000299102"/>
    </source>
</evidence>
<name>A0A4C1ZE51_EUMVA</name>
<dbReference type="EMBL" id="BGZK01001751">
    <property type="protein sequence ID" value="GBP85662.1"/>
    <property type="molecule type" value="Genomic_DNA"/>
</dbReference>
<sequence length="117" mass="13352">MHRPAFNLLYFRGPQLSAASDGVSGLDAAIRRYRLENGNSLGEKDEAPDSRLIQVTRHSYTIYKVCVNVCRVHVGVREFCVLISKLLQKQGKGLLAFIIEKRKHVSTRILEERTQNR</sequence>
<organism evidence="1 2">
    <name type="scientific">Eumeta variegata</name>
    <name type="common">Bagworm moth</name>
    <name type="synonym">Eumeta japonica</name>
    <dbReference type="NCBI Taxonomy" id="151549"/>
    <lineage>
        <taxon>Eukaryota</taxon>
        <taxon>Metazoa</taxon>
        <taxon>Ecdysozoa</taxon>
        <taxon>Arthropoda</taxon>
        <taxon>Hexapoda</taxon>
        <taxon>Insecta</taxon>
        <taxon>Pterygota</taxon>
        <taxon>Neoptera</taxon>
        <taxon>Endopterygota</taxon>
        <taxon>Lepidoptera</taxon>
        <taxon>Glossata</taxon>
        <taxon>Ditrysia</taxon>
        <taxon>Tineoidea</taxon>
        <taxon>Psychidae</taxon>
        <taxon>Oiketicinae</taxon>
        <taxon>Eumeta</taxon>
    </lineage>
</organism>
<dbReference type="OrthoDB" id="7165630at2759"/>
<protein>
    <submittedName>
        <fullName evidence="1">Uncharacterized protein</fullName>
    </submittedName>
</protein>